<comment type="caution">
    <text evidence="2">The sequence shown here is derived from an EMBL/GenBank/DDBJ whole genome shotgun (WGS) entry which is preliminary data.</text>
</comment>
<dbReference type="AlphaFoldDB" id="A0A7X9TBX7"/>
<gene>
    <name evidence="2" type="ORF">HF885_09025</name>
</gene>
<feature type="region of interest" description="Disordered" evidence="1">
    <location>
        <begin position="348"/>
        <end position="382"/>
    </location>
</feature>
<sequence length="382" mass="41056">MSFDPNREDYQRLGLRFARSLDGGGAAGAARAFASFGRRFSQDRDSLPQTDADRAFHLVARATTVIDYQLPFAESDARAAELIRRGHALLEEALALDPNCHDAARMQHAATIAGFDAFFHYLEQGEKDVRRSCTAARDAALAKDDGDRSLLEADLAMRPYLRWLATMADKALICGRNRQCLDICRRALEADPNDAADVRFSAALAYAKLEDAAGLDALAQRSATLGVPRRHEGADAWQLIARVSLAHSRHDEDDALRQLRALLATYPHAAATLASQRELPDGVFCRLAVPPYSEDELIVATSEATVLLQEGRDSHGRGALGSWVAAQAQRLDPRDVAELRAYEKSMDAAAGGTGGAGAGGQRPGGPTAGGRPDGPRADGGDR</sequence>
<dbReference type="EMBL" id="JABAGR010000009">
    <property type="protein sequence ID" value="NMF26565.1"/>
    <property type="molecule type" value="Genomic_DNA"/>
</dbReference>
<evidence type="ECO:0000313" key="2">
    <source>
        <dbReference type="EMBL" id="NMF26565.1"/>
    </source>
</evidence>
<protein>
    <submittedName>
        <fullName evidence="2">Response regulator receiver protein</fullName>
    </submittedName>
</protein>
<organism evidence="2 3">
    <name type="scientific">Parafannyhessea umbonata</name>
    <dbReference type="NCBI Taxonomy" id="604330"/>
    <lineage>
        <taxon>Bacteria</taxon>
        <taxon>Bacillati</taxon>
        <taxon>Actinomycetota</taxon>
        <taxon>Coriobacteriia</taxon>
        <taxon>Coriobacteriales</taxon>
        <taxon>Atopobiaceae</taxon>
        <taxon>Parafannyhessea</taxon>
    </lineage>
</organism>
<dbReference type="Gene3D" id="1.25.40.10">
    <property type="entry name" value="Tetratricopeptide repeat domain"/>
    <property type="match status" value="1"/>
</dbReference>
<dbReference type="InterPro" id="IPR011990">
    <property type="entry name" value="TPR-like_helical_dom_sf"/>
</dbReference>
<feature type="compositionally biased region" description="Basic and acidic residues" evidence="1">
    <location>
        <begin position="373"/>
        <end position="382"/>
    </location>
</feature>
<evidence type="ECO:0000256" key="1">
    <source>
        <dbReference type="SAM" id="MobiDB-lite"/>
    </source>
</evidence>
<feature type="compositionally biased region" description="Gly residues" evidence="1">
    <location>
        <begin position="351"/>
        <end position="372"/>
    </location>
</feature>
<dbReference type="Proteomes" id="UP000565613">
    <property type="component" value="Unassembled WGS sequence"/>
</dbReference>
<dbReference type="RefSeq" id="WP_170104602.1">
    <property type="nucleotide sequence ID" value="NZ_JABAGR010000009.1"/>
</dbReference>
<evidence type="ECO:0000313" key="3">
    <source>
        <dbReference type="Proteomes" id="UP000565613"/>
    </source>
</evidence>
<name>A0A7X9TBX7_9ACTN</name>
<accession>A0A7X9TBX7</accession>
<reference evidence="2 3" key="1">
    <citation type="submission" date="2020-04" db="EMBL/GenBank/DDBJ databases">
        <authorList>
            <person name="Hitch T.C.A."/>
            <person name="Wylensek D."/>
            <person name="Clavel T."/>
        </authorList>
    </citation>
    <scope>NUCLEOTIDE SEQUENCE [LARGE SCALE GENOMIC DNA]</scope>
    <source>
        <strain evidence="2 3">105184</strain>
    </source>
</reference>
<proteinExistence type="predicted"/>